<gene>
    <name evidence="2" type="ORF">NQT62_13940</name>
</gene>
<name>A0ABT1WJ66_9BURK</name>
<evidence type="ECO:0000313" key="3">
    <source>
        <dbReference type="Proteomes" id="UP001204142"/>
    </source>
</evidence>
<accession>A0ABT1WJ66</accession>
<evidence type="ECO:0000256" key="1">
    <source>
        <dbReference type="SAM" id="MobiDB-lite"/>
    </source>
</evidence>
<organism evidence="2 3">
    <name type="scientific">Limnobacter humi</name>
    <dbReference type="NCBI Taxonomy" id="1778671"/>
    <lineage>
        <taxon>Bacteria</taxon>
        <taxon>Pseudomonadati</taxon>
        <taxon>Pseudomonadota</taxon>
        <taxon>Betaproteobacteria</taxon>
        <taxon>Burkholderiales</taxon>
        <taxon>Burkholderiaceae</taxon>
        <taxon>Limnobacter</taxon>
    </lineage>
</organism>
<keyword evidence="3" id="KW-1185">Reference proteome</keyword>
<sequence>MGSRELLSKRLSKMLTARQQQADQGMGLAAPGDADPLMQAPMPPELPNPFALGQSTEAASEASSVSIGNRARSMVNRAEFIAQIEKKLSSHAASTSISLKPYGLERKPGELPDTWEDLDSEVESKKQIKPIVELKLGQLPATTVPVNPAPQPLRGLAADLHALEIIKQRARTQANVLAAAGKPKRAPRKPKATEVVAKPPAQPDPVVPKAPPVRKKAVDVAQAPLAQFMATPAHLELQSRAQLDLATFFLDEFQVQAFRSRVLAEKQQQTQLKPSVFDPSTQVLDFQVQAGTELVSHTRSALFNEQEFEDWVESLEREFPPLYQQEKRFEPTEISRRTRDALKMLPLLGRNVTVGSMLNSWKLMGQMGRNRSLVIQPDFVRLDTQETLEHELFLGQSGLPAHRNHTLFKPTESQGYLSATAIHLFRPRQLVAPHEDAELFMSRIHPLTKRHIAQEPFSAWFERVFTTNLSHATLIESWVGEVVSRYSMMHKKLLKQARVVSQELIKEYEGGDTGLRQNTAFNMRFYQCHGFLPAASFYEFLQCPVRPGGTWGASIPLWQALGQGHVVGWNDVILEEQPMDLLLLHFLAVFAQGPRHHEGLLGTLALLDVLMRCGDYFDAPQQFASKADQLAMDRSLGSLKAYEQVLSDEALKHNPNPSHNLGSYRVAWDRHTKATPADGAYLSAHQEVQLVESFAGLKSTLQNVGVWRDDIAHLIELSQIKLANVEALHGR</sequence>
<evidence type="ECO:0000313" key="2">
    <source>
        <dbReference type="EMBL" id="MCQ8897538.1"/>
    </source>
</evidence>
<proteinExistence type="predicted"/>
<reference evidence="2 3" key="1">
    <citation type="submission" date="2022-07" db="EMBL/GenBank/DDBJ databases">
        <authorList>
            <person name="Xamxidin M."/>
            <person name="Wu M."/>
        </authorList>
    </citation>
    <scope>NUCLEOTIDE SEQUENCE [LARGE SCALE GENOMIC DNA]</scope>
    <source>
        <strain evidence="2 3">NBRC 111650</strain>
    </source>
</reference>
<feature type="compositionally biased region" description="Pro residues" evidence="1">
    <location>
        <begin position="200"/>
        <end position="211"/>
    </location>
</feature>
<feature type="region of interest" description="Disordered" evidence="1">
    <location>
        <begin position="179"/>
        <end position="211"/>
    </location>
</feature>
<dbReference type="RefSeq" id="WP_256765343.1">
    <property type="nucleotide sequence ID" value="NZ_JANIGO010000005.1"/>
</dbReference>
<comment type="caution">
    <text evidence="2">The sequence shown here is derived from an EMBL/GenBank/DDBJ whole genome shotgun (WGS) entry which is preliminary data.</text>
</comment>
<feature type="region of interest" description="Disordered" evidence="1">
    <location>
        <begin position="14"/>
        <end position="48"/>
    </location>
</feature>
<protein>
    <submittedName>
        <fullName evidence="2">Uncharacterized protein</fullName>
    </submittedName>
</protein>
<dbReference type="Proteomes" id="UP001204142">
    <property type="component" value="Unassembled WGS sequence"/>
</dbReference>
<dbReference type="EMBL" id="JANIGO010000005">
    <property type="protein sequence ID" value="MCQ8897538.1"/>
    <property type="molecule type" value="Genomic_DNA"/>
</dbReference>